<sequence>MKPLGQTAEYLPTRYFPPRTGCSLIQYLTASACLAAEECNWVSAGIRDQNIRAQPILLPILLTSVQCHHTQARRMRVDELF</sequence>
<comment type="caution">
    <text evidence="1">The sequence shown here is derived from an EMBL/GenBank/DDBJ whole genome shotgun (WGS) entry which is preliminary data.</text>
</comment>
<dbReference type="Proteomes" id="UP001054837">
    <property type="component" value="Unassembled WGS sequence"/>
</dbReference>
<evidence type="ECO:0000313" key="2">
    <source>
        <dbReference type="Proteomes" id="UP001054837"/>
    </source>
</evidence>
<organism evidence="1 2">
    <name type="scientific">Caerostris darwini</name>
    <dbReference type="NCBI Taxonomy" id="1538125"/>
    <lineage>
        <taxon>Eukaryota</taxon>
        <taxon>Metazoa</taxon>
        <taxon>Ecdysozoa</taxon>
        <taxon>Arthropoda</taxon>
        <taxon>Chelicerata</taxon>
        <taxon>Arachnida</taxon>
        <taxon>Araneae</taxon>
        <taxon>Araneomorphae</taxon>
        <taxon>Entelegynae</taxon>
        <taxon>Araneoidea</taxon>
        <taxon>Araneidae</taxon>
        <taxon>Caerostris</taxon>
    </lineage>
</organism>
<dbReference type="AlphaFoldDB" id="A0AAV4Q4V1"/>
<dbReference type="EMBL" id="BPLQ01003774">
    <property type="protein sequence ID" value="GIY03131.1"/>
    <property type="molecule type" value="Genomic_DNA"/>
</dbReference>
<dbReference type="PROSITE" id="PS51257">
    <property type="entry name" value="PROKAR_LIPOPROTEIN"/>
    <property type="match status" value="1"/>
</dbReference>
<proteinExistence type="predicted"/>
<keyword evidence="2" id="KW-1185">Reference proteome</keyword>
<gene>
    <name evidence="1" type="ORF">CDAR_78901</name>
</gene>
<name>A0AAV4Q4V1_9ARAC</name>
<accession>A0AAV4Q4V1</accession>
<reference evidence="1 2" key="1">
    <citation type="submission" date="2021-06" db="EMBL/GenBank/DDBJ databases">
        <title>Caerostris darwini draft genome.</title>
        <authorList>
            <person name="Kono N."/>
            <person name="Arakawa K."/>
        </authorList>
    </citation>
    <scope>NUCLEOTIDE SEQUENCE [LARGE SCALE GENOMIC DNA]</scope>
</reference>
<protein>
    <submittedName>
        <fullName evidence="1">Uncharacterized protein</fullName>
    </submittedName>
</protein>
<evidence type="ECO:0000313" key="1">
    <source>
        <dbReference type="EMBL" id="GIY03131.1"/>
    </source>
</evidence>